<dbReference type="NCBIfam" id="NF033617">
    <property type="entry name" value="RND_permease_2"/>
    <property type="match status" value="1"/>
</dbReference>
<dbReference type="PANTHER" id="PTHR32063">
    <property type="match status" value="1"/>
</dbReference>
<dbReference type="EMBL" id="CP089984">
    <property type="protein sequence ID" value="WXB20227.1"/>
    <property type="molecule type" value="Genomic_DNA"/>
</dbReference>
<feature type="transmembrane region" description="Helical" evidence="1">
    <location>
        <begin position="879"/>
        <end position="905"/>
    </location>
</feature>
<reference evidence="2 3" key="1">
    <citation type="submission" date="2021-12" db="EMBL/GenBank/DDBJ databases">
        <title>Discovery of the Pendulisporaceae a myxobacterial family with distinct sporulation behavior and unique specialized metabolism.</title>
        <authorList>
            <person name="Garcia R."/>
            <person name="Popoff A."/>
            <person name="Bader C.D."/>
            <person name="Loehr J."/>
            <person name="Walesch S."/>
            <person name="Walt C."/>
            <person name="Boldt J."/>
            <person name="Bunk B."/>
            <person name="Haeckl F.J.F.P.J."/>
            <person name="Gunesch A.P."/>
            <person name="Birkelbach J."/>
            <person name="Nuebel U."/>
            <person name="Pietschmann T."/>
            <person name="Bach T."/>
            <person name="Mueller R."/>
        </authorList>
    </citation>
    <scope>NUCLEOTIDE SEQUENCE [LARGE SCALE GENOMIC DNA]</scope>
    <source>
        <strain evidence="2 3">MSr11954</strain>
    </source>
</reference>
<evidence type="ECO:0000313" key="2">
    <source>
        <dbReference type="EMBL" id="WXB20227.1"/>
    </source>
</evidence>
<dbReference type="InterPro" id="IPR001036">
    <property type="entry name" value="Acrflvin-R"/>
</dbReference>
<dbReference type="Gene3D" id="3.30.70.1430">
    <property type="entry name" value="Multidrug efflux transporter AcrB pore domain"/>
    <property type="match status" value="2"/>
</dbReference>
<feature type="transmembrane region" description="Helical" evidence="1">
    <location>
        <begin position="511"/>
        <end position="531"/>
    </location>
</feature>
<keyword evidence="1" id="KW-0472">Membrane</keyword>
<evidence type="ECO:0000313" key="3">
    <source>
        <dbReference type="Proteomes" id="UP001370348"/>
    </source>
</evidence>
<dbReference type="SUPFAM" id="SSF82714">
    <property type="entry name" value="Multidrug efflux transporter AcrB TolC docking domain, DN and DC subdomains"/>
    <property type="match status" value="2"/>
</dbReference>
<dbReference type="SUPFAM" id="SSF82693">
    <property type="entry name" value="Multidrug efflux transporter AcrB pore domain, PN1, PN2, PC1 and PC2 subdomains"/>
    <property type="match status" value="4"/>
</dbReference>
<dbReference type="Gene3D" id="3.30.70.1440">
    <property type="entry name" value="Multidrug efflux transporter AcrB pore domain"/>
    <property type="match status" value="1"/>
</dbReference>
<keyword evidence="1" id="KW-0812">Transmembrane</keyword>
<dbReference type="SUPFAM" id="SSF82866">
    <property type="entry name" value="Multidrug efflux transporter AcrB transmembrane domain"/>
    <property type="match status" value="2"/>
</dbReference>
<organism evidence="2 3">
    <name type="scientific">Pendulispora albinea</name>
    <dbReference type="NCBI Taxonomy" id="2741071"/>
    <lineage>
        <taxon>Bacteria</taxon>
        <taxon>Pseudomonadati</taxon>
        <taxon>Myxococcota</taxon>
        <taxon>Myxococcia</taxon>
        <taxon>Myxococcales</taxon>
        <taxon>Sorangiineae</taxon>
        <taxon>Pendulisporaceae</taxon>
        <taxon>Pendulispora</taxon>
    </lineage>
</organism>
<feature type="transmembrane region" description="Helical" evidence="1">
    <location>
        <begin position="446"/>
        <end position="473"/>
    </location>
</feature>
<keyword evidence="3" id="KW-1185">Reference proteome</keyword>
<feature type="transmembrane region" description="Helical" evidence="1">
    <location>
        <begin position="343"/>
        <end position="363"/>
    </location>
</feature>
<feature type="transmembrane region" description="Helical" evidence="1">
    <location>
        <begin position="939"/>
        <end position="958"/>
    </location>
</feature>
<accession>A0ABZ2MCI6</accession>
<sequence length="1016" mass="109266">MVGLLLAGMIAFRQLPVSALPQVDYPTIVISTLLPGASAETMASAVTTPLEREFGQMPSLTQMTSVSSFGSSQITVQFALDRNIDAAEQDVQAAINAASSLLPKTLPIPPTYSKSNPADTPILTLSVSSDTIALDQVNDYADSILAQKIAQVSGVGLVTLNGAQKPAVRVQVDPVALSGLGLGLEDVRQAILAANVNQPKGNIDGARQDFTLATNDQLSNAASFRPIVIAFKNNAPVRLSNVAQVIDGVENAQLAGWANDKRAIILNVQRQPGANVIQVADAVKALLPQLRATLPQGIEVKILSDRTETVRASVEDVEFTLVLTVGLVVAVIYLFLRNFRATIIPGVAVPLSLVGTFGVMYLLGYSLNNLSLMALTISTGFVVDDAIVMIENIARYIEAGEPPFEAALKGAKQIGFTILSLTVSLVAVLIPLLFMQGLIGRLFREFAITLSVAIAVSAVLSLTLTAMMCGHLLKPHQPGNEGRFYQVSERFFERMIGVYDVGVRWVLRHQFFTLIVTLATVALTAYLAVLVPKGFFPQQDTGIITGVSEAPPDVSFGRMMDRQRALADVLLSDPDVVSVASFIGADGTNATMNSGRMNITLKPRAEREASAEEIIARLSPKLAHVEGTALYLQSVQDLQIDNRIARTQYQYTLEDASIEELRAFAPQVLAKLKTLPELRDVASDLQVSGLQVALTIDRDTASRLGVSPQAIDDVLYDAFGQRQVSTVFTQLNLYRVILEVKPEFQKNPDALDRIYVKAQSGVQVPLSAFTHFEPKPVALSIMHQGQFAATTLSFNLAEGASLGRAVEAIHEANREIGLPPGIHAEFQGTAAAFQESLASEPVLILAALITVYIVLGILYESYIHPITILSTLPSAGVGALLALMLTKTEFSVIALIGIILLIGIVKKNAIMMIDFALEAERDEGLSPEESIHKACLLRFRPIMMTTLAALFGGIPLALGQGTGSELRRPLGIAIVGGLLISQVLTLYTTPVIYLYMDRFARFVRGGRRTAAEVRAE</sequence>
<feature type="transmembrane region" description="Helical" evidence="1">
    <location>
        <begin position="319"/>
        <end position="336"/>
    </location>
</feature>
<protein>
    <submittedName>
        <fullName evidence="2">Multidrug efflux RND transporter permease subunit</fullName>
    </submittedName>
</protein>
<proteinExistence type="predicted"/>
<feature type="transmembrane region" description="Helical" evidence="1">
    <location>
        <begin position="414"/>
        <end position="434"/>
    </location>
</feature>
<gene>
    <name evidence="2" type="ORF">LZC94_22080</name>
</gene>
<evidence type="ECO:0000256" key="1">
    <source>
        <dbReference type="SAM" id="Phobius"/>
    </source>
</evidence>
<dbReference type="Pfam" id="PF00873">
    <property type="entry name" value="ACR_tran"/>
    <property type="match status" value="1"/>
</dbReference>
<dbReference type="Gene3D" id="3.30.2090.10">
    <property type="entry name" value="Multidrug efflux transporter AcrB TolC docking domain, DN and DC subdomains"/>
    <property type="match status" value="2"/>
</dbReference>
<dbReference type="PANTHER" id="PTHR32063:SF21">
    <property type="entry name" value="MULTIDRUG RESISTANCE PROTEIN MDTB"/>
    <property type="match status" value="1"/>
</dbReference>
<dbReference type="PRINTS" id="PR00702">
    <property type="entry name" value="ACRIFLAVINRP"/>
</dbReference>
<dbReference type="Gene3D" id="1.20.1640.10">
    <property type="entry name" value="Multidrug efflux transporter AcrB transmembrane domain"/>
    <property type="match status" value="2"/>
</dbReference>
<feature type="transmembrane region" description="Helical" evidence="1">
    <location>
        <begin position="842"/>
        <end position="859"/>
    </location>
</feature>
<feature type="transmembrane region" description="Helical" evidence="1">
    <location>
        <begin position="970"/>
        <end position="995"/>
    </location>
</feature>
<dbReference type="InterPro" id="IPR027463">
    <property type="entry name" value="AcrB_DN_DC_subdom"/>
</dbReference>
<name>A0ABZ2MCI6_9BACT</name>
<keyword evidence="1" id="KW-1133">Transmembrane helix</keyword>
<dbReference type="Proteomes" id="UP001370348">
    <property type="component" value="Chromosome"/>
</dbReference>
<dbReference type="Gene3D" id="3.30.70.1320">
    <property type="entry name" value="Multidrug efflux transporter AcrB pore domain like"/>
    <property type="match status" value="1"/>
</dbReference>